<organism evidence="4 5">
    <name type="scientific">Pedobacter yulinensis</name>
    <dbReference type="NCBI Taxonomy" id="2126353"/>
    <lineage>
        <taxon>Bacteria</taxon>
        <taxon>Pseudomonadati</taxon>
        <taxon>Bacteroidota</taxon>
        <taxon>Sphingobacteriia</taxon>
        <taxon>Sphingobacteriales</taxon>
        <taxon>Sphingobacteriaceae</taxon>
        <taxon>Pedobacter</taxon>
    </lineage>
</organism>
<feature type="domain" description="Peptidase S12 Pab87-related C-terminal" evidence="3">
    <location>
        <begin position="419"/>
        <end position="513"/>
    </location>
</feature>
<dbReference type="EMBL" id="PYLS01000001">
    <property type="protein sequence ID" value="PST84728.1"/>
    <property type="molecule type" value="Genomic_DNA"/>
</dbReference>
<dbReference type="RefSeq" id="WP_107212778.1">
    <property type="nucleotide sequence ID" value="NZ_KZ686268.1"/>
</dbReference>
<dbReference type="Proteomes" id="UP000240912">
    <property type="component" value="Unassembled WGS sequence"/>
</dbReference>
<keyword evidence="1" id="KW-0732">Signal</keyword>
<dbReference type="InterPro" id="IPR001466">
    <property type="entry name" value="Beta-lactam-related"/>
</dbReference>
<dbReference type="PANTHER" id="PTHR46825:SF15">
    <property type="entry name" value="BETA-LACTAMASE-RELATED DOMAIN-CONTAINING PROTEIN"/>
    <property type="match status" value="1"/>
</dbReference>
<evidence type="ECO:0000259" key="3">
    <source>
        <dbReference type="Pfam" id="PF11954"/>
    </source>
</evidence>
<dbReference type="InterPro" id="IPR021860">
    <property type="entry name" value="Peptidase_S12_Pab87-rel_C"/>
</dbReference>
<feature type="domain" description="Beta-lactamase-related" evidence="2">
    <location>
        <begin position="31"/>
        <end position="365"/>
    </location>
</feature>
<name>A0A2T3HQK4_9SPHI</name>
<evidence type="ECO:0000259" key="2">
    <source>
        <dbReference type="Pfam" id="PF00144"/>
    </source>
</evidence>
<gene>
    <name evidence="4" type="ORF">C7T94_00925</name>
</gene>
<feature type="chain" id="PRO_5015399749" evidence="1">
    <location>
        <begin position="23"/>
        <end position="518"/>
    </location>
</feature>
<dbReference type="InterPro" id="IPR050491">
    <property type="entry name" value="AmpC-like"/>
</dbReference>
<evidence type="ECO:0000256" key="1">
    <source>
        <dbReference type="SAM" id="SignalP"/>
    </source>
</evidence>
<dbReference type="PANTHER" id="PTHR46825">
    <property type="entry name" value="D-ALANYL-D-ALANINE-CARBOXYPEPTIDASE/ENDOPEPTIDASE AMPH"/>
    <property type="match status" value="1"/>
</dbReference>
<reference evidence="4 5" key="1">
    <citation type="submission" date="2018-03" db="EMBL/GenBank/DDBJ databases">
        <authorList>
            <person name="Keele B.F."/>
        </authorList>
    </citation>
    <scope>NUCLEOTIDE SEQUENCE [LARGE SCALE GENOMIC DNA]</scope>
    <source>
        <strain evidence="4 5">YL28-9</strain>
    </source>
</reference>
<sequence length="518" mass="57248">MYRRFFLTALLTSLLWSGTVMAQPFTGRQADSLVEQTLRTFNVPGIALGIVKDGKLIHAKGYGVRSLKSGKKVDENTLFGVASNTKAFTAAALGILIDSGKITWDTRVTDIIPEFKLYDPYVTNEFTVRDLLTHRSGLGLGAGDLMIWPDSSTVTKKQMIHNLRYLKPVSSFRTKYDYDNLLYIVAGEVVARISGISYEDFIESRIIRPLGMTATAASWYRLKDRSNIIDGHAPSDGKLVPVGLSFTELANAAGGMYSNVTDMSKWVIAQMNGGQYGQDNKKRLFSAAVHREMWSPQTIINGGSPYNTHFSAYGLGWFLSDVNGYLQVSHTGGLAGIVTQVTMVPELRLGIIVLTNQQSGAAFTAITNTIKDAYFGIKGKDRIKQYNDARLKNEKEAADIVGKVQAQIASAGAGSPDPAAYAGTFSDPWFGQATISVKQGHLYFQSRNSPKLRGDMYFYKANTWLVKWQDRSLDADAFVTYQLDSEGRPTGFKMEAISPLTDFSFDFQDLDFKLNTKQ</sequence>
<keyword evidence="5" id="KW-1185">Reference proteome</keyword>
<dbReference type="SUPFAM" id="SSF56601">
    <property type="entry name" value="beta-lactamase/transpeptidase-like"/>
    <property type="match status" value="1"/>
</dbReference>
<feature type="signal peptide" evidence="1">
    <location>
        <begin position="1"/>
        <end position="22"/>
    </location>
</feature>
<protein>
    <submittedName>
        <fullName evidence="4">Serine hydrolase</fullName>
    </submittedName>
</protein>
<dbReference type="OrthoDB" id="1522765at2"/>
<accession>A0A2T3HQK4</accession>
<dbReference type="Gene3D" id="2.40.128.600">
    <property type="match status" value="1"/>
</dbReference>
<evidence type="ECO:0000313" key="4">
    <source>
        <dbReference type="EMBL" id="PST84728.1"/>
    </source>
</evidence>
<dbReference type="Pfam" id="PF00144">
    <property type="entry name" value="Beta-lactamase"/>
    <property type="match status" value="1"/>
</dbReference>
<dbReference type="InterPro" id="IPR012338">
    <property type="entry name" value="Beta-lactam/transpept-like"/>
</dbReference>
<dbReference type="Gene3D" id="3.40.710.10">
    <property type="entry name" value="DD-peptidase/beta-lactamase superfamily"/>
    <property type="match status" value="1"/>
</dbReference>
<dbReference type="GO" id="GO:0016787">
    <property type="term" value="F:hydrolase activity"/>
    <property type="evidence" value="ECO:0007669"/>
    <property type="project" value="UniProtKB-KW"/>
</dbReference>
<dbReference type="AlphaFoldDB" id="A0A2T3HQK4"/>
<evidence type="ECO:0000313" key="5">
    <source>
        <dbReference type="Proteomes" id="UP000240912"/>
    </source>
</evidence>
<comment type="caution">
    <text evidence="4">The sequence shown here is derived from an EMBL/GenBank/DDBJ whole genome shotgun (WGS) entry which is preliminary data.</text>
</comment>
<dbReference type="Pfam" id="PF11954">
    <property type="entry name" value="DUF3471"/>
    <property type="match status" value="1"/>
</dbReference>
<keyword evidence="4" id="KW-0378">Hydrolase</keyword>
<proteinExistence type="predicted"/>